<feature type="region of interest" description="Disordered" evidence="9">
    <location>
        <begin position="165"/>
        <end position="184"/>
    </location>
</feature>
<dbReference type="InterPro" id="IPR039525">
    <property type="entry name" value="RNF126-like_zinc-ribbon"/>
</dbReference>
<dbReference type="Pfam" id="PF14369">
    <property type="entry name" value="Zn_ribbon_19"/>
    <property type="match status" value="1"/>
</dbReference>
<evidence type="ECO:0000313" key="11">
    <source>
        <dbReference type="EMBL" id="KXN73838.1"/>
    </source>
</evidence>
<evidence type="ECO:0000256" key="4">
    <source>
        <dbReference type="ARBA" id="ARBA00022723"/>
    </source>
</evidence>
<keyword evidence="5 8" id="KW-0863">Zinc-finger</keyword>
<dbReference type="GO" id="GO:0061630">
    <property type="term" value="F:ubiquitin protein ligase activity"/>
    <property type="evidence" value="ECO:0007669"/>
    <property type="project" value="UniProtKB-EC"/>
</dbReference>
<gene>
    <name evidence="11" type="ORF">CONCODRAFT_77211</name>
</gene>
<dbReference type="STRING" id="796925.A0A137PFR4"/>
<keyword evidence="4" id="KW-0479">Metal-binding</keyword>
<evidence type="ECO:0000256" key="6">
    <source>
        <dbReference type="ARBA" id="ARBA00022786"/>
    </source>
</evidence>
<feature type="region of interest" description="Disordered" evidence="9">
    <location>
        <begin position="103"/>
        <end position="124"/>
    </location>
</feature>
<dbReference type="InterPro" id="IPR001841">
    <property type="entry name" value="Znf_RING"/>
</dbReference>
<name>A0A137PFR4_CONC2</name>
<sequence length="349" mass="38677">MSNSESNYWCYQCQLEIAPLMVPNPTCPWCRNDFVEEIVEGNDPRDFMEQINSSEQEDEAENQNYTSNSSGLTNLIQLLSQIQNFPNFENNSSENNFNNLESNARERGVNTTTTTTTTTVNSDGTHSVETTIEEISSEPEEPAQDSRVESFLNFINLIMNNGEARSETSSTIEQIDGEPRPRNAPRATIVTINSENGTTTTATTTVDPDASEEDIRPNNTVRGVDSLYQLLTNMLGNPGDYAVGPNAIDDIVTRLMDHGSDGSINRGAAEDVINRLAKRIATEKDQFGKAECSICTDNFNSGDLLISLPCEHEYHSACIESWLKLNATCPICRYVITEQDVETDVISID</sequence>
<evidence type="ECO:0000256" key="3">
    <source>
        <dbReference type="ARBA" id="ARBA00022679"/>
    </source>
</evidence>
<evidence type="ECO:0000259" key="10">
    <source>
        <dbReference type="PROSITE" id="PS50089"/>
    </source>
</evidence>
<dbReference type="GO" id="GO:0006511">
    <property type="term" value="P:ubiquitin-dependent protein catabolic process"/>
    <property type="evidence" value="ECO:0007669"/>
    <property type="project" value="TreeGrafter"/>
</dbReference>
<reference evidence="11 12" key="1">
    <citation type="journal article" date="2015" name="Genome Biol. Evol.">
        <title>Phylogenomic analyses indicate that early fungi evolved digesting cell walls of algal ancestors of land plants.</title>
        <authorList>
            <person name="Chang Y."/>
            <person name="Wang S."/>
            <person name="Sekimoto S."/>
            <person name="Aerts A.L."/>
            <person name="Choi C."/>
            <person name="Clum A."/>
            <person name="LaButti K.M."/>
            <person name="Lindquist E.A."/>
            <person name="Yee Ngan C."/>
            <person name="Ohm R.A."/>
            <person name="Salamov A.A."/>
            <person name="Grigoriev I.V."/>
            <person name="Spatafora J.W."/>
            <person name="Berbee M.L."/>
        </authorList>
    </citation>
    <scope>NUCLEOTIDE SEQUENCE [LARGE SCALE GENOMIC DNA]</scope>
    <source>
        <strain evidence="11 12">NRRL 28638</strain>
    </source>
</reference>
<evidence type="ECO:0000256" key="5">
    <source>
        <dbReference type="ARBA" id="ARBA00022771"/>
    </source>
</evidence>
<proteinExistence type="predicted"/>
<comment type="catalytic activity">
    <reaction evidence="1">
        <text>S-ubiquitinyl-[E2 ubiquitin-conjugating enzyme]-L-cysteine + [acceptor protein]-L-lysine = [E2 ubiquitin-conjugating enzyme]-L-cysteine + N(6)-ubiquitinyl-[acceptor protein]-L-lysine.</text>
        <dbReference type="EC" id="2.3.2.27"/>
    </reaction>
</comment>
<dbReference type="PROSITE" id="PS50089">
    <property type="entry name" value="ZF_RING_2"/>
    <property type="match status" value="1"/>
</dbReference>
<dbReference type="GO" id="GO:0008270">
    <property type="term" value="F:zinc ion binding"/>
    <property type="evidence" value="ECO:0007669"/>
    <property type="project" value="UniProtKB-KW"/>
</dbReference>
<keyword evidence="12" id="KW-1185">Reference proteome</keyword>
<dbReference type="InterPro" id="IPR051834">
    <property type="entry name" value="RING_finger_E3_ligase"/>
</dbReference>
<evidence type="ECO:0000256" key="2">
    <source>
        <dbReference type="ARBA" id="ARBA00012483"/>
    </source>
</evidence>
<dbReference type="Pfam" id="PF13639">
    <property type="entry name" value="zf-RING_2"/>
    <property type="match status" value="1"/>
</dbReference>
<dbReference type="OrthoDB" id="8062037at2759"/>
<evidence type="ECO:0000256" key="7">
    <source>
        <dbReference type="ARBA" id="ARBA00022833"/>
    </source>
</evidence>
<dbReference type="PANTHER" id="PTHR45931">
    <property type="entry name" value="SI:CH211-59O9.10"/>
    <property type="match status" value="1"/>
</dbReference>
<dbReference type="Proteomes" id="UP000070444">
    <property type="component" value="Unassembled WGS sequence"/>
</dbReference>
<dbReference type="SMART" id="SM00184">
    <property type="entry name" value="RING"/>
    <property type="match status" value="1"/>
</dbReference>
<dbReference type="Gene3D" id="3.30.40.10">
    <property type="entry name" value="Zinc/RING finger domain, C3HC4 (zinc finger)"/>
    <property type="match status" value="1"/>
</dbReference>
<dbReference type="CDD" id="cd16454">
    <property type="entry name" value="RING-H2_PA-TM-RING"/>
    <property type="match status" value="1"/>
</dbReference>
<dbReference type="AlphaFoldDB" id="A0A137PFR4"/>
<evidence type="ECO:0000256" key="8">
    <source>
        <dbReference type="PROSITE-ProRule" id="PRU00175"/>
    </source>
</evidence>
<dbReference type="InterPro" id="IPR013083">
    <property type="entry name" value="Znf_RING/FYVE/PHD"/>
</dbReference>
<evidence type="ECO:0000313" key="12">
    <source>
        <dbReference type="Proteomes" id="UP000070444"/>
    </source>
</evidence>
<dbReference type="EMBL" id="KQ964431">
    <property type="protein sequence ID" value="KXN73838.1"/>
    <property type="molecule type" value="Genomic_DNA"/>
</dbReference>
<organism evidence="11 12">
    <name type="scientific">Conidiobolus coronatus (strain ATCC 28846 / CBS 209.66 / NRRL 28638)</name>
    <name type="common">Delacroixia coronata</name>
    <dbReference type="NCBI Taxonomy" id="796925"/>
    <lineage>
        <taxon>Eukaryota</taxon>
        <taxon>Fungi</taxon>
        <taxon>Fungi incertae sedis</taxon>
        <taxon>Zoopagomycota</taxon>
        <taxon>Entomophthoromycotina</taxon>
        <taxon>Entomophthoromycetes</taxon>
        <taxon>Entomophthorales</taxon>
        <taxon>Ancylistaceae</taxon>
        <taxon>Conidiobolus</taxon>
    </lineage>
</organism>
<accession>A0A137PFR4</accession>
<evidence type="ECO:0000256" key="9">
    <source>
        <dbReference type="SAM" id="MobiDB-lite"/>
    </source>
</evidence>
<keyword evidence="3" id="KW-0808">Transferase</keyword>
<dbReference type="PANTHER" id="PTHR45931:SF3">
    <property type="entry name" value="RING ZINC FINGER-CONTAINING PROTEIN"/>
    <property type="match status" value="1"/>
</dbReference>
<feature type="domain" description="RING-type" evidence="10">
    <location>
        <begin position="292"/>
        <end position="333"/>
    </location>
</feature>
<dbReference type="EC" id="2.3.2.27" evidence="2"/>
<keyword evidence="6" id="KW-0833">Ubl conjugation pathway</keyword>
<protein>
    <recommendedName>
        <fullName evidence="2">RING-type E3 ubiquitin transferase</fullName>
        <ecNumber evidence="2">2.3.2.27</ecNumber>
    </recommendedName>
</protein>
<dbReference type="GO" id="GO:0005634">
    <property type="term" value="C:nucleus"/>
    <property type="evidence" value="ECO:0007669"/>
    <property type="project" value="TreeGrafter"/>
</dbReference>
<dbReference type="OMA" id="SEFTCPH"/>
<keyword evidence="7" id="KW-0862">Zinc</keyword>
<evidence type="ECO:0000256" key="1">
    <source>
        <dbReference type="ARBA" id="ARBA00000900"/>
    </source>
</evidence>
<dbReference type="SUPFAM" id="SSF57850">
    <property type="entry name" value="RING/U-box"/>
    <property type="match status" value="1"/>
</dbReference>